<comment type="similarity">
    <text evidence="1 6 7">Belongs to the acetokinase family.</text>
</comment>
<dbReference type="PIRSF" id="PIRSF000722">
    <property type="entry name" value="Acetate_prop_kin"/>
    <property type="match status" value="1"/>
</dbReference>
<organism evidence="8 9">
    <name type="scientific">[Mycoplasma] anseris</name>
    <dbReference type="NCBI Taxonomy" id="92400"/>
    <lineage>
        <taxon>Bacteria</taxon>
        <taxon>Bacillati</taxon>
        <taxon>Mycoplasmatota</taxon>
        <taxon>Mycoplasmoidales</taxon>
        <taxon>Metamycoplasmataceae</taxon>
        <taxon>Metamycoplasma</taxon>
    </lineage>
</organism>
<dbReference type="PANTHER" id="PTHR21060">
    <property type="entry name" value="ACETATE KINASE"/>
    <property type="match status" value="1"/>
</dbReference>
<proteinExistence type="inferred from homology"/>
<evidence type="ECO:0000256" key="1">
    <source>
        <dbReference type="ARBA" id="ARBA00008748"/>
    </source>
</evidence>
<feature type="site" description="Transition state stabilizer" evidence="6">
    <location>
        <position position="236"/>
    </location>
</feature>
<keyword evidence="3 6" id="KW-0547">Nucleotide-binding</keyword>
<feature type="binding site" evidence="6">
    <location>
        <position position="8"/>
    </location>
    <ligand>
        <name>Mg(2+)</name>
        <dbReference type="ChEBI" id="CHEBI:18420"/>
    </ligand>
</feature>
<comment type="pathway">
    <text evidence="6">Metabolic intermediate biosynthesis; acetyl-CoA biosynthesis; acetyl-CoA from acetate: step 1/2.</text>
</comment>
<dbReference type="GO" id="GO:0000287">
    <property type="term" value="F:magnesium ion binding"/>
    <property type="evidence" value="ECO:0007669"/>
    <property type="project" value="UniProtKB-UniRule"/>
</dbReference>
<dbReference type="AlphaFoldDB" id="A0A2Z4NDV2"/>
<feature type="binding site" evidence="6">
    <location>
        <position position="382"/>
    </location>
    <ligand>
        <name>Mg(2+)</name>
        <dbReference type="ChEBI" id="CHEBI:18420"/>
    </ligand>
</feature>
<keyword evidence="6" id="KW-0460">Magnesium</keyword>
<feature type="binding site" evidence="6">
    <location>
        <position position="15"/>
    </location>
    <ligand>
        <name>ATP</name>
        <dbReference type="ChEBI" id="CHEBI:30616"/>
    </ligand>
</feature>
<comment type="function">
    <text evidence="6">Catalyzes the formation of acetyl phosphate from acetate and ATP. Can also catalyze the reverse reaction.</text>
</comment>
<dbReference type="GO" id="GO:0008776">
    <property type="term" value="F:acetate kinase activity"/>
    <property type="evidence" value="ECO:0007669"/>
    <property type="project" value="UniProtKB-UniRule"/>
</dbReference>
<dbReference type="Proteomes" id="UP000250218">
    <property type="component" value="Chromosome"/>
</dbReference>
<evidence type="ECO:0000313" key="9">
    <source>
        <dbReference type="Proteomes" id="UP000250218"/>
    </source>
</evidence>
<accession>A0A2Z4NDV2</accession>
<name>A0A2Z4NDV2_9BACT</name>
<keyword evidence="9" id="KW-1185">Reference proteome</keyword>
<dbReference type="InterPro" id="IPR000890">
    <property type="entry name" value="Aliphatic_acid_kin_short-chain"/>
</dbReference>
<keyword evidence="2 6" id="KW-0808">Transferase</keyword>
<comment type="cofactor">
    <cofactor evidence="6">
        <name>Mg(2+)</name>
        <dbReference type="ChEBI" id="CHEBI:18420"/>
    </cofactor>
    <cofactor evidence="6">
        <name>Mn(2+)</name>
        <dbReference type="ChEBI" id="CHEBI:29035"/>
    </cofactor>
    <text evidence="6">Mg(2+). Can also accept Mn(2+).</text>
</comment>
<dbReference type="GO" id="GO:0006083">
    <property type="term" value="P:acetate metabolic process"/>
    <property type="evidence" value="ECO:0007669"/>
    <property type="project" value="TreeGrafter"/>
</dbReference>
<dbReference type="UniPathway" id="UPA00340">
    <property type="reaction ID" value="UER00458"/>
</dbReference>
<evidence type="ECO:0000256" key="7">
    <source>
        <dbReference type="RuleBase" id="RU003835"/>
    </source>
</evidence>
<dbReference type="PROSITE" id="PS01075">
    <property type="entry name" value="ACETATE_KINASE_1"/>
    <property type="match status" value="1"/>
</dbReference>
<dbReference type="InterPro" id="IPR023865">
    <property type="entry name" value="Aliphatic_acid_kinase_CS"/>
</dbReference>
<comment type="subcellular location">
    <subcellularLocation>
        <location evidence="6">Cytoplasm</location>
    </subcellularLocation>
</comment>
<gene>
    <name evidence="6" type="primary">ackA</name>
    <name evidence="8" type="ORF">DP065_02365</name>
</gene>
<keyword evidence="6" id="KW-0479">Metal-binding</keyword>
<reference evidence="9" key="1">
    <citation type="submission" date="2018-06" db="EMBL/GenBank/DDBJ databases">
        <title>Complete genome sequences of Mycoplasma anatis, M. anseris and M. cloacale type strains.</title>
        <authorList>
            <person name="Grozner D."/>
            <person name="Forro B."/>
            <person name="Sulyok K.M."/>
            <person name="Marton S."/>
            <person name="Kreizinger Z."/>
            <person name="Banyai K."/>
            <person name="Gyuranecz M."/>
        </authorList>
    </citation>
    <scope>NUCLEOTIDE SEQUENCE [LARGE SCALE GENOMIC DNA]</scope>
    <source>
        <strain evidence="9">ATCC 49234</strain>
    </source>
</reference>
<dbReference type="InterPro" id="IPR004372">
    <property type="entry name" value="Ac/propionate_kinase"/>
</dbReference>
<dbReference type="EC" id="2.7.2.1" evidence="6"/>
<evidence type="ECO:0000313" key="8">
    <source>
        <dbReference type="EMBL" id="AWX69585.1"/>
    </source>
</evidence>
<comment type="catalytic activity">
    <reaction evidence="6">
        <text>acetate + ATP = acetyl phosphate + ADP</text>
        <dbReference type="Rhea" id="RHEA:11352"/>
        <dbReference type="ChEBI" id="CHEBI:22191"/>
        <dbReference type="ChEBI" id="CHEBI:30089"/>
        <dbReference type="ChEBI" id="CHEBI:30616"/>
        <dbReference type="ChEBI" id="CHEBI:456216"/>
        <dbReference type="EC" id="2.7.2.1"/>
    </reaction>
</comment>
<evidence type="ECO:0000256" key="2">
    <source>
        <dbReference type="ARBA" id="ARBA00022679"/>
    </source>
</evidence>
<keyword evidence="6" id="KW-0963">Cytoplasm</keyword>
<dbReference type="InterPro" id="IPR043129">
    <property type="entry name" value="ATPase_NBD"/>
</dbReference>
<dbReference type="Gene3D" id="3.30.420.40">
    <property type="match status" value="2"/>
</dbReference>
<sequence>MSKILIINAGSSSIKWSLFNEQMEVEAKGVAQRIKMESGILSLDYKGMKKDFEMPLPTFLETIKKLVKQWEEYGIIKNYDEISQVAFRVVNGGPHMQKTCEVTEENINHLKEAIDLAPVHNPGAIESILAFKEMLPNAKMTMHFDTSYHATLPKVAYTYPINYELTQSLNIRKYGFHGLNHNFIAQKSQEIFNKQNVNVVSLHIGNGASLCAIQDGKSIDTSMGFTPIAGVMMGTRSGDIDPSIIPYVMKHTNKSIDEVMKILNEQSGILGTSLVSSDIRDIHAAREQENEQAKFALDLYCLKISDYLIKYLNRIEGPIDGIIFTAGVGENDDYVRQQVIKNIHLIKLTIDEEANKNRKFDEYKLISAKDSALPIYVIKAQEELFIAKEAKEFFNK</sequence>
<evidence type="ECO:0000256" key="6">
    <source>
        <dbReference type="HAMAP-Rule" id="MF_00020"/>
    </source>
</evidence>
<dbReference type="KEGG" id="mane:DP065_02365"/>
<dbReference type="PROSITE" id="PS01076">
    <property type="entry name" value="ACETATE_KINASE_2"/>
    <property type="match status" value="1"/>
</dbReference>
<dbReference type="NCBIfam" id="TIGR00016">
    <property type="entry name" value="ackA"/>
    <property type="match status" value="1"/>
</dbReference>
<feature type="binding site" evidence="6">
    <location>
        <begin position="203"/>
        <end position="207"/>
    </location>
    <ligand>
        <name>ATP</name>
        <dbReference type="ChEBI" id="CHEBI:30616"/>
    </ligand>
</feature>
<dbReference type="RefSeq" id="WP_033179023.1">
    <property type="nucleotide sequence ID" value="NZ_CP030140.1"/>
</dbReference>
<feature type="binding site" evidence="6">
    <location>
        <position position="88"/>
    </location>
    <ligand>
        <name>substrate</name>
    </ligand>
</feature>
<feature type="site" description="Transition state stabilizer" evidence="6">
    <location>
        <position position="177"/>
    </location>
</feature>
<evidence type="ECO:0000256" key="3">
    <source>
        <dbReference type="ARBA" id="ARBA00022741"/>
    </source>
</evidence>
<dbReference type="SUPFAM" id="SSF53067">
    <property type="entry name" value="Actin-like ATPase domain"/>
    <property type="match status" value="2"/>
</dbReference>
<evidence type="ECO:0000256" key="5">
    <source>
        <dbReference type="ARBA" id="ARBA00022840"/>
    </source>
</evidence>
<feature type="active site" description="Proton donor/acceptor" evidence="6">
    <location>
        <position position="145"/>
    </location>
</feature>
<keyword evidence="4 6" id="KW-0418">Kinase</keyword>
<dbReference type="HAMAP" id="MF_00020">
    <property type="entry name" value="Acetate_kinase"/>
    <property type="match status" value="1"/>
</dbReference>
<dbReference type="Pfam" id="PF00871">
    <property type="entry name" value="Acetate_kinase"/>
    <property type="match status" value="1"/>
</dbReference>
<evidence type="ECO:0000256" key="4">
    <source>
        <dbReference type="ARBA" id="ARBA00022777"/>
    </source>
</evidence>
<comment type="subunit">
    <text evidence="6">Homodimer.</text>
</comment>
<dbReference type="EMBL" id="CP030140">
    <property type="protein sequence ID" value="AWX69585.1"/>
    <property type="molecule type" value="Genomic_DNA"/>
</dbReference>
<feature type="binding site" evidence="6">
    <location>
        <begin position="327"/>
        <end position="331"/>
    </location>
    <ligand>
        <name>ATP</name>
        <dbReference type="ChEBI" id="CHEBI:30616"/>
    </ligand>
</feature>
<feature type="binding site" evidence="6">
    <location>
        <begin position="278"/>
        <end position="280"/>
    </location>
    <ligand>
        <name>ATP</name>
        <dbReference type="ChEBI" id="CHEBI:30616"/>
    </ligand>
</feature>
<keyword evidence="5 6" id="KW-0067">ATP-binding</keyword>
<dbReference type="GO" id="GO:0006085">
    <property type="term" value="P:acetyl-CoA biosynthetic process"/>
    <property type="evidence" value="ECO:0007669"/>
    <property type="project" value="UniProtKB-UniRule"/>
</dbReference>
<dbReference type="PRINTS" id="PR00471">
    <property type="entry name" value="ACETATEKNASE"/>
</dbReference>
<dbReference type="GO" id="GO:0005737">
    <property type="term" value="C:cytoplasm"/>
    <property type="evidence" value="ECO:0007669"/>
    <property type="project" value="UniProtKB-SubCell"/>
</dbReference>
<protein>
    <recommendedName>
        <fullName evidence="6">Acetate kinase</fullName>
        <ecNumber evidence="6">2.7.2.1</ecNumber>
    </recommendedName>
    <alternativeName>
        <fullName evidence="6">Acetokinase</fullName>
    </alternativeName>
</protein>
<dbReference type="GO" id="GO:0005524">
    <property type="term" value="F:ATP binding"/>
    <property type="evidence" value="ECO:0007669"/>
    <property type="project" value="UniProtKB-KW"/>
</dbReference>
<dbReference type="PANTHER" id="PTHR21060:SF15">
    <property type="entry name" value="ACETATE KINASE-RELATED"/>
    <property type="match status" value="1"/>
</dbReference>